<feature type="chain" id="PRO_5045625333" evidence="2">
    <location>
        <begin position="17"/>
        <end position="335"/>
    </location>
</feature>
<dbReference type="GeneID" id="106478509"/>
<dbReference type="Proteomes" id="UP000694941">
    <property type="component" value="Unplaced"/>
</dbReference>
<sequence>MKTVFICVLLFLGVSATPINDALHQSRKSALSSDLGLMELLEDLMKGDGFETIMKVIDVAHKIESIIKEIRTKVPEAYEEIREVAEELIADVKEVVEEIKQLLHKDPKGYGFNLLDGLTKLTDGTKLGTIMRILSIADKAHKVVTDLKNFVPDLKNHLESLTGKLTESMKDLLHHTLHELGLDSKQNQNGVVRMDIGKLVNDLLEHVGDGILFKILDLVTKVEKAINDIKSKVPEIYLEVKDLAQEILADIREVLHEIKELLGVGYGFLDMLGKLTDGTSMGTIVRVLSIVEKFNKLAQDVKTIGPHAEDLLKHTVKLVADSAKDFIKHAVDLLS</sequence>
<dbReference type="Gene3D" id="1.20.120.20">
    <property type="entry name" value="Apolipoprotein"/>
    <property type="match status" value="1"/>
</dbReference>
<gene>
    <name evidence="4" type="primary">LOC106478509</name>
</gene>
<dbReference type="RefSeq" id="XP_013794517.1">
    <property type="nucleotide sequence ID" value="XM_013939063.2"/>
</dbReference>
<evidence type="ECO:0000256" key="1">
    <source>
        <dbReference type="SAM" id="Coils"/>
    </source>
</evidence>
<feature type="signal peptide" evidence="2">
    <location>
        <begin position="1"/>
        <end position="16"/>
    </location>
</feature>
<protein>
    <submittedName>
        <fullName evidence="4">Uncharacterized protein LOC106478509</fullName>
    </submittedName>
</protein>
<accession>A0ABM1C5F6</accession>
<name>A0ABM1C5F6_LIMPO</name>
<evidence type="ECO:0000256" key="2">
    <source>
        <dbReference type="SAM" id="SignalP"/>
    </source>
</evidence>
<organism evidence="3 4">
    <name type="scientific">Limulus polyphemus</name>
    <name type="common">Atlantic horseshoe crab</name>
    <dbReference type="NCBI Taxonomy" id="6850"/>
    <lineage>
        <taxon>Eukaryota</taxon>
        <taxon>Metazoa</taxon>
        <taxon>Ecdysozoa</taxon>
        <taxon>Arthropoda</taxon>
        <taxon>Chelicerata</taxon>
        <taxon>Merostomata</taxon>
        <taxon>Xiphosura</taxon>
        <taxon>Limulidae</taxon>
        <taxon>Limulus</taxon>
    </lineage>
</organism>
<dbReference type="SUPFAM" id="SSF48371">
    <property type="entry name" value="ARM repeat"/>
    <property type="match status" value="1"/>
</dbReference>
<dbReference type="InterPro" id="IPR016024">
    <property type="entry name" value="ARM-type_fold"/>
</dbReference>
<evidence type="ECO:0000313" key="4">
    <source>
        <dbReference type="RefSeq" id="XP_013794517.1"/>
    </source>
</evidence>
<evidence type="ECO:0000313" key="3">
    <source>
        <dbReference type="Proteomes" id="UP000694941"/>
    </source>
</evidence>
<reference evidence="4" key="1">
    <citation type="submission" date="2025-08" db="UniProtKB">
        <authorList>
            <consortium name="RefSeq"/>
        </authorList>
    </citation>
    <scope>IDENTIFICATION</scope>
    <source>
        <tissue evidence="4">Muscle</tissue>
    </source>
</reference>
<keyword evidence="3" id="KW-1185">Reference proteome</keyword>
<keyword evidence="2" id="KW-0732">Signal</keyword>
<feature type="coiled-coil region" evidence="1">
    <location>
        <begin position="67"/>
        <end position="105"/>
    </location>
</feature>
<keyword evidence="1" id="KW-0175">Coiled coil</keyword>
<proteinExistence type="predicted"/>